<dbReference type="InterPro" id="IPR030678">
    <property type="entry name" value="Peptide/Ni-bd"/>
</dbReference>
<dbReference type="EMBL" id="BMOD01000002">
    <property type="protein sequence ID" value="GGJ25405.1"/>
    <property type="molecule type" value="Genomic_DNA"/>
</dbReference>
<protein>
    <submittedName>
        <fullName evidence="5">Peptide ABC transporter substrate-binding protein</fullName>
    </submittedName>
</protein>
<evidence type="ECO:0000259" key="4">
    <source>
        <dbReference type="Pfam" id="PF00496"/>
    </source>
</evidence>
<dbReference type="RefSeq" id="WP_189000563.1">
    <property type="nucleotide sequence ID" value="NZ_BMOD01000002.1"/>
</dbReference>
<comment type="similarity">
    <text evidence="1">Belongs to the bacterial solute-binding protein 5 family.</text>
</comment>
<evidence type="ECO:0000256" key="1">
    <source>
        <dbReference type="ARBA" id="ARBA00005695"/>
    </source>
</evidence>
<evidence type="ECO:0000256" key="3">
    <source>
        <dbReference type="SAM" id="SignalP"/>
    </source>
</evidence>
<dbReference type="InterPro" id="IPR039424">
    <property type="entry name" value="SBP_5"/>
</dbReference>
<dbReference type="Gene3D" id="3.90.76.10">
    <property type="entry name" value="Dipeptide-binding Protein, Domain 1"/>
    <property type="match status" value="1"/>
</dbReference>
<organism evidence="5 6">
    <name type="scientific">Deinococcus roseus</name>
    <dbReference type="NCBI Taxonomy" id="392414"/>
    <lineage>
        <taxon>Bacteria</taxon>
        <taxon>Thermotogati</taxon>
        <taxon>Deinococcota</taxon>
        <taxon>Deinococci</taxon>
        <taxon>Deinococcales</taxon>
        <taxon>Deinococcaceae</taxon>
        <taxon>Deinococcus</taxon>
    </lineage>
</organism>
<dbReference type="Pfam" id="PF00496">
    <property type="entry name" value="SBP_bac_5"/>
    <property type="match status" value="1"/>
</dbReference>
<reference evidence="6" key="1">
    <citation type="journal article" date="2019" name="Int. J. Syst. Evol. Microbiol.">
        <title>The Global Catalogue of Microorganisms (GCM) 10K type strain sequencing project: providing services to taxonomists for standard genome sequencing and annotation.</title>
        <authorList>
            <consortium name="The Broad Institute Genomics Platform"/>
            <consortium name="The Broad Institute Genome Sequencing Center for Infectious Disease"/>
            <person name="Wu L."/>
            <person name="Ma J."/>
        </authorList>
    </citation>
    <scope>NUCLEOTIDE SEQUENCE [LARGE SCALE GENOMIC DNA]</scope>
    <source>
        <strain evidence="6">JCM 14370</strain>
    </source>
</reference>
<dbReference type="Gene3D" id="3.10.105.10">
    <property type="entry name" value="Dipeptide-binding Protein, Domain 3"/>
    <property type="match status" value="1"/>
</dbReference>
<dbReference type="PANTHER" id="PTHR30290">
    <property type="entry name" value="PERIPLASMIC BINDING COMPONENT OF ABC TRANSPORTER"/>
    <property type="match status" value="1"/>
</dbReference>
<dbReference type="InterPro" id="IPR000914">
    <property type="entry name" value="SBP_5_dom"/>
</dbReference>
<dbReference type="PIRSF" id="PIRSF002741">
    <property type="entry name" value="MppA"/>
    <property type="match status" value="1"/>
</dbReference>
<evidence type="ECO:0000313" key="6">
    <source>
        <dbReference type="Proteomes" id="UP000632222"/>
    </source>
</evidence>
<feature type="chain" id="PRO_5046692798" evidence="3">
    <location>
        <begin position="20"/>
        <end position="569"/>
    </location>
</feature>
<name>A0ABQ2CVS5_9DEIO</name>
<evidence type="ECO:0000313" key="5">
    <source>
        <dbReference type="EMBL" id="GGJ25405.1"/>
    </source>
</evidence>
<proteinExistence type="inferred from homology"/>
<keyword evidence="6" id="KW-1185">Reference proteome</keyword>
<evidence type="ECO:0000256" key="2">
    <source>
        <dbReference type="ARBA" id="ARBA00022729"/>
    </source>
</evidence>
<sequence length="569" mass="62581">MLKRAFLLSAVMLASVAGAQVKNPGILTDVEIGDWRTFDPADCYEQGCGEILQNVLETLYFPEGENASKFVPQLAAAMPEVTNGGKTYTIKLRKGVKFTNGQPLTADDVVYSIQRSLVLSVDGGPAQLLIEPLLGSTDLIRKGGKIGFDDIAKAIQAKGDDTVVFNLAAPFSAFISILASPYANIYNKDEAVKAGDWSGTAKDWEKFNNPEAGTTMYAKKPPVGTGAFVLERYDVGQNVILKRNDAYWRAPAKLTRVIVQNVSDENTRIKMLEAGDADLAFVNRPSIPRVKGSAGVKIIEDTTLSLTAFFMNQKINGQGTNYLGSGKLDGNGIPSNFFSDVNVRKGFAAAMDYDALIKDVLLGAATHPSSVIVKGLLGYSTNLPKYKYDKNLATKYLKAAWKGQVWKNGFTLPVFFNSGNTKRKGALEILKKNLESLNPKFKVEVRELPFSQVIAQGQNSQMTVWAGAWGADYADPHNFAFPFLQSSGNYPTQIGYKNTKLDGLISEAVTSTDSKKRVALYRQIQQIAYNDTPFIPLYQELFPFVQRDWVKGRLINPVFADDYYYTISK</sequence>
<dbReference type="CDD" id="cd08512">
    <property type="entry name" value="PBP2_NikA_DppA_OppA_like_7"/>
    <property type="match status" value="1"/>
</dbReference>
<dbReference type="Gene3D" id="3.40.190.10">
    <property type="entry name" value="Periplasmic binding protein-like II"/>
    <property type="match status" value="1"/>
</dbReference>
<feature type="signal peptide" evidence="3">
    <location>
        <begin position="1"/>
        <end position="19"/>
    </location>
</feature>
<dbReference type="SUPFAM" id="SSF53850">
    <property type="entry name" value="Periplasmic binding protein-like II"/>
    <property type="match status" value="1"/>
</dbReference>
<dbReference type="InterPro" id="IPR023765">
    <property type="entry name" value="SBP_5_CS"/>
</dbReference>
<dbReference type="Proteomes" id="UP000632222">
    <property type="component" value="Unassembled WGS sequence"/>
</dbReference>
<accession>A0ABQ2CVS5</accession>
<feature type="domain" description="Solute-binding protein family 5" evidence="4">
    <location>
        <begin position="69"/>
        <end position="489"/>
    </location>
</feature>
<dbReference type="PROSITE" id="PS01040">
    <property type="entry name" value="SBP_BACTERIAL_5"/>
    <property type="match status" value="1"/>
</dbReference>
<keyword evidence="2 3" id="KW-0732">Signal</keyword>
<gene>
    <name evidence="5" type="ORF">GCM10008938_09280</name>
</gene>
<dbReference type="PANTHER" id="PTHR30290:SF34">
    <property type="entry name" value="ABC TRANSPORTER, PERIPLASMIC OLIGO-PEPTIDE BINDING PROTEIN, PUTATIVE-RELATED"/>
    <property type="match status" value="1"/>
</dbReference>
<comment type="caution">
    <text evidence="5">The sequence shown here is derived from an EMBL/GenBank/DDBJ whole genome shotgun (WGS) entry which is preliminary data.</text>
</comment>